<dbReference type="OrthoDB" id="1150971at2"/>
<dbReference type="EMBL" id="FOFB01000002">
    <property type="protein sequence ID" value="SEP76536.1"/>
    <property type="molecule type" value="Genomic_DNA"/>
</dbReference>
<dbReference type="Proteomes" id="UP000199021">
    <property type="component" value="Unassembled WGS sequence"/>
</dbReference>
<proteinExistence type="predicted"/>
<keyword evidence="1" id="KW-0732">Signal</keyword>
<dbReference type="RefSeq" id="WP_139211735.1">
    <property type="nucleotide sequence ID" value="NZ_FOFB01000002.1"/>
</dbReference>
<dbReference type="STRING" id="478744.SAMN05444359_102114"/>
<sequence>MKYPYSYIGNIRSFFTLSICLSFFTCSLAQPANVNDSEETSVSIEWDVHNPYYQIMAENVGKLDSFIAYEDLQQLIGTLERVARVEQDEALPQYYLAFSLSTMSFKEDDLDNIDKWCDRSELALYKAEQIGGIDEEEILVIRALIQYGRLRVDFMGRGMEASAQAERYLSKGYKMNPDNPRILAVLGQHYLNIPPQVGGSREKSCQFLSLSKEAFVKEKQSFPEGIFPIVPHWGEFDVNYLVNKYCRSKRTEAKTKTP</sequence>
<evidence type="ECO:0000313" key="3">
    <source>
        <dbReference type="Proteomes" id="UP000199021"/>
    </source>
</evidence>
<accession>A0A1H9AIG3</accession>
<feature type="chain" id="PRO_5011457685" evidence="1">
    <location>
        <begin position="32"/>
        <end position="258"/>
    </location>
</feature>
<organism evidence="2 3">
    <name type="scientific">Neolewinella agarilytica</name>
    <dbReference type="NCBI Taxonomy" id="478744"/>
    <lineage>
        <taxon>Bacteria</taxon>
        <taxon>Pseudomonadati</taxon>
        <taxon>Bacteroidota</taxon>
        <taxon>Saprospiria</taxon>
        <taxon>Saprospirales</taxon>
        <taxon>Lewinellaceae</taxon>
        <taxon>Neolewinella</taxon>
    </lineage>
</organism>
<dbReference type="AlphaFoldDB" id="A0A1H9AIG3"/>
<feature type="signal peptide" evidence="1">
    <location>
        <begin position="1"/>
        <end position="31"/>
    </location>
</feature>
<evidence type="ECO:0000313" key="2">
    <source>
        <dbReference type="EMBL" id="SEP76536.1"/>
    </source>
</evidence>
<dbReference type="InParanoid" id="A0A1H9AIG3"/>
<reference evidence="3" key="1">
    <citation type="submission" date="2016-10" db="EMBL/GenBank/DDBJ databases">
        <authorList>
            <person name="Varghese N."/>
            <person name="Submissions S."/>
        </authorList>
    </citation>
    <scope>NUCLEOTIDE SEQUENCE [LARGE SCALE GENOMIC DNA]</scope>
    <source>
        <strain evidence="3">DSM 24740</strain>
    </source>
</reference>
<evidence type="ECO:0000256" key="1">
    <source>
        <dbReference type="SAM" id="SignalP"/>
    </source>
</evidence>
<protein>
    <submittedName>
        <fullName evidence="2">Uncharacterized protein</fullName>
    </submittedName>
</protein>
<keyword evidence="3" id="KW-1185">Reference proteome</keyword>
<name>A0A1H9AIG3_9BACT</name>
<gene>
    <name evidence="2" type="ORF">SAMN05444359_102114</name>
</gene>